<proteinExistence type="inferred from homology"/>
<dbReference type="AlphaFoldDB" id="A0AAN4VYA3"/>
<dbReference type="InterPro" id="IPR002104">
    <property type="entry name" value="Integrase_catalytic"/>
</dbReference>
<dbReference type="Pfam" id="PF13102">
    <property type="entry name" value="Phage_int_SAM_5"/>
    <property type="match status" value="1"/>
</dbReference>
<keyword evidence="2" id="KW-0238">DNA-binding</keyword>
<keyword evidence="3" id="KW-0233">DNA recombination</keyword>
<dbReference type="PROSITE" id="PS51898">
    <property type="entry name" value="TYR_RECOMBINASE"/>
    <property type="match status" value="1"/>
</dbReference>
<dbReference type="SUPFAM" id="SSF56349">
    <property type="entry name" value="DNA breaking-rejoining enzymes"/>
    <property type="match status" value="1"/>
</dbReference>
<dbReference type="Gene3D" id="1.10.150.130">
    <property type="match status" value="1"/>
</dbReference>
<dbReference type="CDD" id="cd01185">
    <property type="entry name" value="INTN1_C_like"/>
    <property type="match status" value="1"/>
</dbReference>
<sequence length="373" mass="43844">MTELMFSCLLRKKPITNGKRYSLLLDIHMEGVRYKEYLKLHLYAQPKDKMERAYNKQIMRKAEAMRKERVKALKEAMIVDKPKKRDILFLEYFTEQMMKRQTPATNKSWESALGTLLQIQWVHDILLIHFGYEELTKVREYLLNEALTLKGNPRPISKNTASSYFSKVKVTIKEAFLEGIIPTDLAKRVPAIKEEEVFKDYLNIHELRALAKTPMEHTDIRNACLFCALTGLRVSNLKRLQWKHVITNLNGHTYIQFEQVKRKNIQQNPLNQEAIELLGERKLPEDKVFPNLSYSSWNNMRIKQWVLRAGITKDITFHSFRHTYASNLYQSTGDVYLTQRLLGHKSISNTLRYTKHSLEQGHEAMEKFPSILK</sequence>
<protein>
    <submittedName>
        <fullName evidence="5">Transposase</fullName>
    </submittedName>
</protein>
<dbReference type="InterPro" id="IPR050090">
    <property type="entry name" value="Tyrosine_recombinase_XerCD"/>
</dbReference>
<dbReference type="RefSeq" id="WP_338236769.1">
    <property type="nucleotide sequence ID" value="NZ_BQKE01000001.1"/>
</dbReference>
<evidence type="ECO:0000256" key="2">
    <source>
        <dbReference type="ARBA" id="ARBA00023125"/>
    </source>
</evidence>
<dbReference type="Pfam" id="PF00589">
    <property type="entry name" value="Phage_integrase"/>
    <property type="match status" value="1"/>
</dbReference>
<dbReference type="GO" id="GO:0003677">
    <property type="term" value="F:DNA binding"/>
    <property type="evidence" value="ECO:0007669"/>
    <property type="project" value="UniProtKB-KW"/>
</dbReference>
<evidence type="ECO:0000259" key="4">
    <source>
        <dbReference type="PROSITE" id="PS51898"/>
    </source>
</evidence>
<evidence type="ECO:0000313" key="6">
    <source>
        <dbReference type="Proteomes" id="UP001310022"/>
    </source>
</evidence>
<accession>A0AAN4VYA3</accession>
<feature type="domain" description="Tyr recombinase" evidence="4">
    <location>
        <begin position="197"/>
        <end position="366"/>
    </location>
</feature>
<dbReference type="InterPro" id="IPR011010">
    <property type="entry name" value="DNA_brk_join_enz"/>
</dbReference>
<reference evidence="5 6" key="1">
    <citation type="submission" date="2021-12" db="EMBL/GenBank/DDBJ databases">
        <title>Genome sequencing of bacteria with rrn-lacking chromosome and rrn-plasmid.</title>
        <authorList>
            <person name="Anda M."/>
            <person name="Iwasaki W."/>
        </authorList>
    </citation>
    <scope>NUCLEOTIDE SEQUENCE [LARGE SCALE GENOMIC DNA]</scope>
    <source>
        <strain evidence="5 6">NBRC 15940</strain>
    </source>
</reference>
<dbReference type="Gene3D" id="1.10.443.10">
    <property type="entry name" value="Intergrase catalytic core"/>
    <property type="match status" value="1"/>
</dbReference>
<gene>
    <name evidence="5" type="ORF">PEDI_17250</name>
</gene>
<dbReference type="InterPro" id="IPR035386">
    <property type="entry name" value="Arm-DNA-bind_5"/>
</dbReference>
<comment type="caution">
    <text evidence="5">The sequence shown here is derived from an EMBL/GenBank/DDBJ whole genome shotgun (WGS) entry which is preliminary data.</text>
</comment>
<keyword evidence="6" id="KW-1185">Reference proteome</keyword>
<dbReference type="Pfam" id="PF17293">
    <property type="entry name" value="Arm-DNA-bind_5"/>
    <property type="match status" value="1"/>
</dbReference>
<dbReference type="GO" id="GO:0015074">
    <property type="term" value="P:DNA integration"/>
    <property type="evidence" value="ECO:0007669"/>
    <property type="project" value="InterPro"/>
</dbReference>
<comment type="similarity">
    <text evidence="1">Belongs to the 'phage' integrase family.</text>
</comment>
<dbReference type="GO" id="GO:0006310">
    <property type="term" value="P:DNA recombination"/>
    <property type="evidence" value="ECO:0007669"/>
    <property type="project" value="UniProtKB-KW"/>
</dbReference>
<evidence type="ECO:0000313" key="5">
    <source>
        <dbReference type="EMBL" id="GJM61173.1"/>
    </source>
</evidence>
<name>A0AAN4VYA3_9BACT</name>
<dbReference type="EMBL" id="BQKE01000001">
    <property type="protein sequence ID" value="GJM61173.1"/>
    <property type="molecule type" value="Genomic_DNA"/>
</dbReference>
<evidence type="ECO:0000256" key="1">
    <source>
        <dbReference type="ARBA" id="ARBA00008857"/>
    </source>
</evidence>
<dbReference type="PANTHER" id="PTHR30349">
    <property type="entry name" value="PHAGE INTEGRASE-RELATED"/>
    <property type="match status" value="1"/>
</dbReference>
<dbReference type="PANTHER" id="PTHR30349:SF64">
    <property type="entry name" value="PROPHAGE INTEGRASE INTD-RELATED"/>
    <property type="match status" value="1"/>
</dbReference>
<dbReference type="InterPro" id="IPR013762">
    <property type="entry name" value="Integrase-like_cat_sf"/>
</dbReference>
<organism evidence="5 6">
    <name type="scientific">Persicobacter diffluens</name>
    <dbReference type="NCBI Taxonomy" id="981"/>
    <lineage>
        <taxon>Bacteria</taxon>
        <taxon>Pseudomonadati</taxon>
        <taxon>Bacteroidota</taxon>
        <taxon>Cytophagia</taxon>
        <taxon>Cytophagales</taxon>
        <taxon>Persicobacteraceae</taxon>
        <taxon>Persicobacter</taxon>
    </lineage>
</organism>
<dbReference type="InterPro" id="IPR025269">
    <property type="entry name" value="SAM-like_dom"/>
</dbReference>
<dbReference type="InterPro" id="IPR010998">
    <property type="entry name" value="Integrase_recombinase_N"/>
</dbReference>
<evidence type="ECO:0000256" key="3">
    <source>
        <dbReference type="ARBA" id="ARBA00023172"/>
    </source>
</evidence>
<dbReference type="Proteomes" id="UP001310022">
    <property type="component" value="Unassembled WGS sequence"/>
</dbReference>